<accession>A0AC61QVU5</accession>
<sequence length="155" mass="17516">MQKGDRENMRLVITVDIDMEESRLDSDEVKDSIVQFTRDLLVIGAGEQGIGLTLREVEYNDMGCSARENRRADTCSQEDGNELAKELYEIEKINRRMYGKLQEALCRLEDYKATGATPGQIQEFSAMYLEKCQEVNELRKKAGKAVDTGRDAPVG</sequence>
<keyword evidence="2" id="KW-1185">Reference proteome</keyword>
<evidence type="ECO:0000313" key="2">
    <source>
        <dbReference type="Proteomes" id="UP000307720"/>
    </source>
</evidence>
<evidence type="ECO:0000313" key="1">
    <source>
        <dbReference type="EMBL" id="TGX96857.1"/>
    </source>
</evidence>
<proteinExistence type="predicted"/>
<protein>
    <submittedName>
        <fullName evidence="1">Uncharacterized protein</fullName>
    </submittedName>
</protein>
<gene>
    <name evidence="1" type="ORF">E5357_14800</name>
</gene>
<reference evidence="1" key="1">
    <citation type="submission" date="2019-04" db="EMBL/GenBank/DDBJ databases">
        <title>Microbes associate with the intestines of laboratory mice.</title>
        <authorList>
            <person name="Navarre W."/>
            <person name="Wong E."/>
            <person name="Huang K."/>
            <person name="Tropini C."/>
            <person name="Ng K."/>
            <person name="Yu B."/>
        </authorList>
    </citation>
    <scope>NUCLEOTIDE SEQUENCE</scope>
    <source>
        <strain evidence="1">NM72_1-8</strain>
    </source>
</reference>
<comment type="caution">
    <text evidence="1">The sequence shown here is derived from an EMBL/GenBank/DDBJ whole genome shotgun (WGS) entry which is preliminary data.</text>
</comment>
<dbReference type="EMBL" id="SRZB01000045">
    <property type="protein sequence ID" value="TGX96857.1"/>
    <property type="molecule type" value="Genomic_DNA"/>
</dbReference>
<dbReference type="Proteomes" id="UP000307720">
    <property type="component" value="Unassembled WGS sequence"/>
</dbReference>
<organism evidence="1 2">
    <name type="scientific">Hominisplanchenecus murintestinalis</name>
    <dbReference type="NCBI Taxonomy" id="2941517"/>
    <lineage>
        <taxon>Bacteria</taxon>
        <taxon>Bacillati</taxon>
        <taxon>Bacillota</taxon>
        <taxon>Clostridia</taxon>
        <taxon>Lachnospirales</taxon>
        <taxon>Lachnospiraceae</taxon>
        <taxon>Hominisplanchenecus</taxon>
    </lineage>
</organism>
<name>A0AC61QVU5_9FIRM</name>